<name>A0A1M5EA53_9FLAO</name>
<feature type="transmembrane region" description="Helical" evidence="7">
    <location>
        <begin position="38"/>
        <end position="59"/>
    </location>
</feature>
<evidence type="ECO:0000313" key="10">
    <source>
        <dbReference type="Proteomes" id="UP000184147"/>
    </source>
</evidence>
<dbReference type="AlphaFoldDB" id="A0A1M5EA53"/>
<keyword evidence="5 7" id="KW-1133">Transmembrane helix</keyword>
<evidence type="ECO:0000256" key="7">
    <source>
        <dbReference type="SAM" id="Phobius"/>
    </source>
</evidence>
<evidence type="ECO:0000256" key="5">
    <source>
        <dbReference type="ARBA" id="ARBA00022989"/>
    </source>
</evidence>
<dbReference type="GO" id="GO:0016020">
    <property type="term" value="C:membrane"/>
    <property type="evidence" value="ECO:0007669"/>
    <property type="project" value="UniProtKB-SubCell"/>
</dbReference>
<keyword evidence="6 7" id="KW-0472">Membrane</keyword>
<dbReference type="EMBL" id="FQVQ01000018">
    <property type="protein sequence ID" value="SHF76014.1"/>
    <property type="molecule type" value="Genomic_DNA"/>
</dbReference>
<proteinExistence type="inferred from homology"/>
<evidence type="ECO:0000256" key="2">
    <source>
        <dbReference type="ARBA" id="ARBA00004141"/>
    </source>
</evidence>
<keyword evidence="10" id="KW-1185">Reference proteome</keyword>
<dbReference type="STRING" id="1124188.SAMN05444377_11827"/>
<feature type="domain" description="Peptidase M50" evidence="8">
    <location>
        <begin position="50"/>
        <end position="233"/>
    </location>
</feature>
<feature type="transmembrane region" description="Helical" evidence="7">
    <location>
        <begin position="121"/>
        <end position="145"/>
    </location>
</feature>
<evidence type="ECO:0000256" key="6">
    <source>
        <dbReference type="ARBA" id="ARBA00023136"/>
    </source>
</evidence>
<evidence type="ECO:0000259" key="8">
    <source>
        <dbReference type="Pfam" id="PF02163"/>
    </source>
</evidence>
<organism evidence="9 10">
    <name type="scientific">Flavobacterium fontis</name>
    <dbReference type="NCBI Taxonomy" id="1124188"/>
    <lineage>
        <taxon>Bacteria</taxon>
        <taxon>Pseudomonadati</taxon>
        <taxon>Bacteroidota</taxon>
        <taxon>Flavobacteriia</taxon>
        <taxon>Flavobacteriales</taxon>
        <taxon>Flavobacteriaceae</taxon>
        <taxon>Flavobacterium</taxon>
    </lineage>
</organism>
<dbReference type="InterPro" id="IPR008915">
    <property type="entry name" value="Peptidase_M50"/>
</dbReference>
<feature type="transmembrane region" description="Helical" evidence="7">
    <location>
        <begin position="6"/>
        <end position="26"/>
    </location>
</feature>
<dbReference type="Pfam" id="PF02163">
    <property type="entry name" value="Peptidase_M50"/>
    <property type="match status" value="1"/>
</dbReference>
<dbReference type="GO" id="GO:0006508">
    <property type="term" value="P:proteolysis"/>
    <property type="evidence" value="ECO:0007669"/>
    <property type="project" value="InterPro"/>
</dbReference>
<evidence type="ECO:0000256" key="3">
    <source>
        <dbReference type="ARBA" id="ARBA00007931"/>
    </source>
</evidence>
<dbReference type="RefSeq" id="WP_073365100.1">
    <property type="nucleotide sequence ID" value="NZ_FQVQ01000018.1"/>
</dbReference>
<evidence type="ECO:0000256" key="1">
    <source>
        <dbReference type="ARBA" id="ARBA00001947"/>
    </source>
</evidence>
<accession>A0A1M5EA53</accession>
<feature type="transmembrane region" description="Helical" evidence="7">
    <location>
        <begin position="157"/>
        <end position="180"/>
    </location>
</feature>
<sequence length="279" mass="31702">MKKNIISGLLGALISIGMFALVYFFLDQSQIDKFFPRTKLEGLIYFPSIIIAPIFAIAIHEFGHLITGITLGQKFKLFVVAFIGVEEVQGKIKLFLNRNLAHFGGVVAVVPKSVNEIDYRVFAKVLIAGPIASLLYGVVCLLIYFKNDTFCNSFFGLTSLTSLGLFLATTIPNKSGIMYTDRKRYQRLHKKGVIRDAEISLYHITSQSIIENSFKNIDLTMTYTLEKVDEIEMKFLAEYVRYQYFKANELEEESIESKSKLINFRKNVGESIWSALKIE</sequence>
<dbReference type="OrthoDB" id="927026at2"/>
<reference evidence="9 10" key="1">
    <citation type="submission" date="2016-11" db="EMBL/GenBank/DDBJ databases">
        <authorList>
            <person name="Jaros S."/>
            <person name="Januszkiewicz K."/>
            <person name="Wedrychowicz H."/>
        </authorList>
    </citation>
    <scope>NUCLEOTIDE SEQUENCE [LARGE SCALE GENOMIC DNA]</scope>
    <source>
        <strain evidence="9 10">DSM 25660</strain>
    </source>
</reference>
<comment type="subcellular location">
    <subcellularLocation>
        <location evidence="2">Membrane</location>
        <topology evidence="2">Multi-pass membrane protein</topology>
    </subcellularLocation>
</comment>
<dbReference type="Proteomes" id="UP000184147">
    <property type="component" value="Unassembled WGS sequence"/>
</dbReference>
<gene>
    <name evidence="9" type="ORF">SAMN05444377_11827</name>
</gene>
<evidence type="ECO:0000256" key="4">
    <source>
        <dbReference type="ARBA" id="ARBA00022692"/>
    </source>
</evidence>
<evidence type="ECO:0000313" key="9">
    <source>
        <dbReference type="EMBL" id="SHF76014.1"/>
    </source>
</evidence>
<comment type="similarity">
    <text evidence="3">Belongs to the peptidase M50B family.</text>
</comment>
<keyword evidence="4 7" id="KW-0812">Transmembrane</keyword>
<protein>
    <recommendedName>
        <fullName evidence="8">Peptidase M50 domain-containing protein</fullName>
    </recommendedName>
</protein>
<comment type="cofactor">
    <cofactor evidence="1">
        <name>Zn(2+)</name>
        <dbReference type="ChEBI" id="CHEBI:29105"/>
    </cofactor>
</comment>